<dbReference type="PATRIC" id="fig|38307.3.peg.448"/>
<dbReference type="GO" id="GO:0005829">
    <property type="term" value="C:cytosol"/>
    <property type="evidence" value="ECO:0007669"/>
    <property type="project" value="TreeGrafter"/>
</dbReference>
<dbReference type="GO" id="GO:0016787">
    <property type="term" value="F:hydrolase activity"/>
    <property type="evidence" value="ECO:0007669"/>
    <property type="project" value="UniProtKB-KW"/>
</dbReference>
<dbReference type="FunFam" id="3.40.50.300:FF:000108">
    <property type="entry name" value="ATP-dependent RNA helicase RhlE"/>
    <property type="match status" value="1"/>
</dbReference>
<feature type="domain" description="Helicase C-terminal" evidence="13">
    <location>
        <begin position="526"/>
        <end position="694"/>
    </location>
</feature>
<dbReference type="InterPro" id="IPR011545">
    <property type="entry name" value="DEAD/DEAH_box_helicase_dom"/>
</dbReference>
<evidence type="ECO:0000256" key="9">
    <source>
        <dbReference type="ARBA" id="ARBA00074363"/>
    </source>
</evidence>
<feature type="compositionally biased region" description="Low complexity" evidence="11">
    <location>
        <begin position="202"/>
        <end position="215"/>
    </location>
</feature>
<comment type="caution">
    <text evidence="15">The sequence shown here is derived from an EMBL/GenBank/DDBJ whole genome shotgun (WGS) entry which is preliminary data.</text>
</comment>
<feature type="short sequence motif" description="Q motif" evidence="10">
    <location>
        <begin position="311"/>
        <end position="339"/>
    </location>
</feature>
<keyword evidence="4" id="KW-0378">Hydrolase</keyword>
<feature type="compositionally biased region" description="Low complexity" evidence="11">
    <location>
        <begin position="180"/>
        <end position="192"/>
    </location>
</feature>
<dbReference type="CDD" id="cd00268">
    <property type="entry name" value="DEADc"/>
    <property type="match status" value="1"/>
</dbReference>
<dbReference type="SUPFAM" id="SSF52540">
    <property type="entry name" value="P-loop containing nucleoside triphosphate hydrolases"/>
    <property type="match status" value="1"/>
</dbReference>
<dbReference type="GO" id="GO:0003676">
    <property type="term" value="F:nucleic acid binding"/>
    <property type="evidence" value="ECO:0007669"/>
    <property type="project" value="InterPro"/>
</dbReference>
<proteinExistence type="inferred from homology"/>
<evidence type="ECO:0000256" key="11">
    <source>
        <dbReference type="SAM" id="MobiDB-lite"/>
    </source>
</evidence>
<feature type="region of interest" description="Disordered" evidence="11">
    <location>
        <begin position="697"/>
        <end position="763"/>
    </location>
</feature>
<evidence type="ECO:0000256" key="8">
    <source>
        <dbReference type="ARBA" id="ARBA00047984"/>
    </source>
</evidence>
<dbReference type="PROSITE" id="PS51192">
    <property type="entry name" value="HELICASE_ATP_BIND_1"/>
    <property type="match status" value="1"/>
</dbReference>
<feature type="compositionally biased region" description="Polar residues" evidence="11">
    <location>
        <begin position="24"/>
        <end position="35"/>
    </location>
</feature>
<evidence type="ECO:0000313" key="15">
    <source>
        <dbReference type="EMBL" id="OAJ68864.1"/>
    </source>
</evidence>
<keyword evidence="6" id="KW-0067">ATP-binding</keyword>
<feature type="compositionally biased region" description="Basic residues" evidence="11">
    <location>
        <begin position="724"/>
        <end position="736"/>
    </location>
</feature>
<dbReference type="PANTHER" id="PTHR47959">
    <property type="entry name" value="ATP-DEPENDENT RNA HELICASE RHLE-RELATED"/>
    <property type="match status" value="1"/>
</dbReference>
<dbReference type="Proteomes" id="UP000077786">
    <property type="component" value="Unassembled WGS sequence"/>
</dbReference>
<dbReference type="Pfam" id="PF00270">
    <property type="entry name" value="DEAD"/>
    <property type="match status" value="1"/>
</dbReference>
<feature type="region of interest" description="Disordered" evidence="11">
    <location>
        <begin position="20"/>
        <end position="282"/>
    </location>
</feature>
<feature type="compositionally biased region" description="Low complexity" evidence="11">
    <location>
        <begin position="228"/>
        <end position="259"/>
    </location>
</feature>
<dbReference type="PANTHER" id="PTHR47959:SF13">
    <property type="entry name" value="ATP-DEPENDENT RNA HELICASE RHLE"/>
    <property type="match status" value="1"/>
</dbReference>
<feature type="compositionally biased region" description="Low complexity" evidence="11">
    <location>
        <begin position="84"/>
        <end position="97"/>
    </location>
</feature>
<organism evidence="15 16">
    <name type="scientific">Gluconobacter cerinus</name>
    <dbReference type="NCBI Taxonomy" id="38307"/>
    <lineage>
        <taxon>Bacteria</taxon>
        <taxon>Pseudomonadati</taxon>
        <taxon>Pseudomonadota</taxon>
        <taxon>Alphaproteobacteria</taxon>
        <taxon>Acetobacterales</taxon>
        <taxon>Acetobacteraceae</taxon>
        <taxon>Gluconobacter</taxon>
    </lineage>
</organism>
<dbReference type="GO" id="GO:0005524">
    <property type="term" value="F:ATP binding"/>
    <property type="evidence" value="ECO:0007669"/>
    <property type="project" value="UniProtKB-KW"/>
</dbReference>
<name>A0A1B6VNT4_9PROT</name>
<feature type="compositionally biased region" description="Low complexity" evidence="11">
    <location>
        <begin position="743"/>
        <end position="759"/>
    </location>
</feature>
<dbReference type="InterPro" id="IPR044742">
    <property type="entry name" value="DEAD/DEAH_RhlB"/>
</dbReference>
<dbReference type="InterPro" id="IPR014014">
    <property type="entry name" value="RNA_helicase_DEAD_Q_motif"/>
</dbReference>
<keyword evidence="5 15" id="KW-0347">Helicase</keyword>
<dbReference type="PROSITE" id="PS00039">
    <property type="entry name" value="DEAD_ATP_HELICASE"/>
    <property type="match status" value="1"/>
</dbReference>
<dbReference type="EMBL" id="LUTU01000004">
    <property type="protein sequence ID" value="OAJ68864.1"/>
    <property type="molecule type" value="Genomic_DNA"/>
</dbReference>
<dbReference type="GO" id="GO:0003724">
    <property type="term" value="F:RNA helicase activity"/>
    <property type="evidence" value="ECO:0007669"/>
    <property type="project" value="UniProtKB-EC"/>
</dbReference>
<dbReference type="EC" id="3.6.4.13" evidence="1"/>
<keyword evidence="2" id="KW-0963">Cytoplasm</keyword>
<evidence type="ECO:0000313" key="16">
    <source>
        <dbReference type="Proteomes" id="UP000077786"/>
    </source>
</evidence>
<evidence type="ECO:0000259" key="12">
    <source>
        <dbReference type="PROSITE" id="PS51192"/>
    </source>
</evidence>
<evidence type="ECO:0000259" key="14">
    <source>
        <dbReference type="PROSITE" id="PS51195"/>
    </source>
</evidence>
<dbReference type="Gene3D" id="3.40.50.300">
    <property type="entry name" value="P-loop containing nucleotide triphosphate hydrolases"/>
    <property type="match status" value="2"/>
</dbReference>
<comment type="similarity">
    <text evidence="7">Belongs to the DEAD box helicase family.</text>
</comment>
<dbReference type="GO" id="GO:0042255">
    <property type="term" value="P:ribosome assembly"/>
    <property type="evidence" value="ECO:0007669"/>
    <property type="project" value="UniProtKB-ARBA"/>
</dbReference>
<comment type="catalytic activity">
    <reaction evidence="8">
        <text>ATP + H2O = ADP + phosphate + H(+)</text>
        <dbReference type="Rhea" id="RHEA:13065"/>
        <dbReference type="ChEBI" id="CHEBI:15377"/>
        <dbReference type="ChEBI" id="CHEBI:15378"/>
        <dbReference type="ChEBI" id="CHEBI:30616"/>
        <dbReference type="ChEBI" id="CHEBI:43474"/>
        <dbReference type="ChEBI" id="CHEBI:456216"/>
        <dbReference type="EC" id="3.6.4.13"/>
    </reaction>
</comment>
<dbReference type="GO" id="GO:0009266">
    <property type="term" value="P:response to temperature stimulus"/>
    <property type="evidence" value="ECO:0007669"/>
    <property type="project" value="UniProtKB-ARBA"/>
</dbReference>
<evidence type="ECO:0000256" key="5">
    <source>
        <dbReference type="ARBA" id="ARBA00022806"/>
    </source>
</evidence>
<evidence type="ECO:0000256" key="4">
    <source>
        <dbReference type="ARBA" id="ARBA00022801"/>
    </source>
</evidence>
<dbReference type="SMART" id="SM00487">
    <property type="entry name" value="DEXDc"/>
    <property type="match status" value="1"/>
</dbReference>
<evidence type="ECO:0000256" key="10">
    <source>
        <dbReference type="PROSITE-ProRule" id="PRU00552"/>
    </source>
</evidence>
<dbReference type="InterPro" id="IPR001650">
    <property type="entry name" value="Helicase_C-like"/>
</dbReference>
<evidence type="ECO:0000256" key="2">
    <source>
        <dbReference type="ARBA" id="ARBA00022490"/>
    </source>
</evidence>
<dbReference type="Pfam" id="PF00271">
    <property type="entry name" value="Helicase_C"/>
    <property type="match status" value="1"/>
</dbReference>
<dbReference type="InterPro" id="IPR014001">
    <property type="entry name" value="Helicase_ATP-bd"/>
</dbReference>
<evidence type="ECO:0000259" key="13">
    <source>
        <dbReference type="PROSITE" id="PS51194"/>
    </source>
</evidence>
<accession>A0A1B6VNT4</accession>
<dbReference type="InterPro" id="IPR050079">
    <property type="entry name" value="DEAD_box_RNA_helicase"/>
</dbReference>
<keyword evidence="3" id="KW-0547">Nucleotide-binding</keyword>
<dbReference type="AlphaFoldDB" id="A0A1B6VNT4"/>
<gene>
    <name evidence="15" type="ORF">A0123_00429</name>
</gene>
<dbReference type="InterPro" id="IPR027417">
    <property type="entry name" value="P-loop_NTPase"/>
</dbReference>
<evidence type="ECO:0000256" key="1">
    <source>
        <dbReference type="ARBA" id="ARBA00012552"/>
    </source>
</evidence>
<evidence type="ECO:0000256" key="6">
    <source>
        <dbReference type="ARBA" id="ARBA00022840"/>
    </source>
</evidence>
<dbReference type="SMART" id="SM00490">
    <property type="entry name" value="HELICc"/>
    <property type="match status" value="1"/>
</dbReference>
<evidence type="ECO:0000256" key="3">
    <source>
        <dbReference type="ARBA" id="ARBA00022741"/>
    </source>
</evidence>
<protein>
    <recommendedName>
        <fullName evidence="9">DEAD-box ATP-dependent RNA helicase RhpA</fullName>
        <ecNumber evidence="1">3.6.4.13</ecNumber>
    </recommendedName>
</protein>
<dbReference type="PROSITE" id="PS51194">
    <property type="entry name" value="HELICASE_CTER"/>
    <property type="match status" value="1"/>
</dbReference>
<dbReference type="PROSITE" id="PS51195">
    <property type="entry name" value="Q_MOTIF"/>
    <property type="match status" value="1"/>
</dbReference>
<evidence type="ECO:0000256" key="7">
    <source>
        <dbReference type="ARBA" id="ARBA00038437"/>
    </source>
</evidence>
<reference evidence="15 16" key="1">
    <citation type="submission" date="2016-03" db="EMBL/GenBank/DDBJ databases">
        <title>Draft genome sequence of Gluconobacter cerinus strain CECT 9110.</title>
        <authorList>
            <person name="Sainz F."/>
            <person name="Mas A."/>
            <person name="Torija M.J."/>
        </authorList>
    </citation>
    <scope>NUCLEOTIDE SEQUENCE [LARGE SCALE GENOMIC DNA]</scope>
    <source>
        <strain evidence="15 16">CECT 9110</strain>
    </source>
</reference>
<feature type="domain" description="Helicase ATP-binding" evidence="12">
    <location>
        <begin position="342"/>
        <end position="515"/>
    </location>
</feature>
<feature type="domain" description="DEAD-box RNA helicase Q" evidence="14">
    <location>
        <begin position="311"/>
        <end position="339"/>
    </location>
</feature>
<dbReference type="InterPro" id="IPR000629">
    <property type="entry name" value="RNA-helicase_DEAD-box_CS"/>
</dbReference>
<dbReference type="CDD" id="cd18787">
    <property type="entry name" value="SF2_C_DEAD"/>
    <property type="match status" value="1"/>
</dbReference>
<sequence length="819" mass="88788">MPALNSGPFRQVCTVNESLESHLSAKTTSGPSKPRTSAPAKRGRPVGSRAKAIKNSPIETEDADSATPEPVVAEKKPRGRRPAAQKTETEAVAKAATPSRRRTKAVAISEEESAPETAEAAPVRRGRRPKSETVGTDTPSTPRRKARKPAPETIESVEAVAPEVTETPAPKRRGRKPKVVSDAVVEEVAAPAPKKRGRKPKVAAAEATPEVVEPAETPKPRRGRKPKAAVAAEVSTPEPAEAEAPPEVAPSVEAAATPVKAPARRGRPRKVRPEAEAPVTAPATPEVMAEIKPEPAQAEVVVAVEASEDRPRFADLGLSDAIMRAIQELGYEHPTPIQAQAIPEVLKGHDVLGVAQTGTGKTASFTLPMIEKLSGSRARARMPRSLILEPTRELALQVADNFKLYGKHLRLTHALLIGGESMAEQREVLNRGVDVLIATPGRLLDLFGRGGLLLTQTSTLVIDEADRMLDMGFIPDIEKIVSLLPANRQTLFFSATMAPEIRRLADAFLRNPVQITVSRPSSVATTIEEGLIVVEEDEKRRALRKLLQAQNVQNAIVFCNRKRDVDMLQRYLTKHGFAAGHLHGDLAQSLRFSTLDSFKSGELKILVCSDVAGRGIDIGGLSHVFNFDLPFNAEDYVHRIGRTGRAGKHGHAFSIAGPRDRRLLDAIETLTGKVIPRLESAGIQSVDWAQEDENGRLIQTPKQALPSQTSEESSIEDESEGQRRNKRRRGGRKRNRTDRDETQVANAPQPVATPVAQPAPHDRQSVELAPAFENDAPKTGFGGDTPAFMLVPRRHRLSVAAETDLTLPVQHDARHYGDE</sequence>